<dbReference type="AlphaFoldDB" id="A0AAD5XD45"/>
<proteinExistence type="predicted"/>
<evidence type="ECO:0000313" key="3">
    <source>
        <dbReference type="Proteomes" id="UP001211907"/>
    </source>
</evidence>
<name>A0AAD5XD45_9FUNG</name>
<dbReference type="Proteomes" id="UP001211907">
    <property type="component" value="Unassembled WGS sequence"/>
</dbReference>
<evidence type="ECO:0000256" key="1">
    <source>
        <dbReference type="SAM" id="MobiDB-lite"/>
    </source>
</evidence>
<keyword evidence="3" id="KW-1185">Reference proteome</keyword>
<feature type="compositionally biased region" description="Basic and acidic residues" evidence="1">
    <location>
        <begin position="42"/>
        <end position="62"/>
    </location>
</feature>
<protein>
    <submittedName>
        <fullName evidence="2">Uncharacterized protein</fullName>
    </submittedName>
</protein>
<gene>
    <name evidence="2" type="ORF">HK100_005650</name>
</gene>
<comment type="caution">
    <text evidence="2">The sequence shown here is derived from an EMBL/GenBank/DDBJ whole genome shotgun (WGS) entry which is preliminary data.</text>
</comment>
<accession>A0AAD5XD45</accession>
<reference evidence="2" key="1">
    <citation type="submission" date="2020-05" db="EMBL/GenBank/DDBJ databases">
        <title>Phylogenomic resolution of chytrid fungi.</title>
        <authorList>
            <person name="Stajich J.E."/>
            <person name="Amses K."/>
            <person name="Simmons R."/>
            <person name="Seto K."/>
            <person name="Myers J."/>
            <person name="Bonds A."/>
            <person name="Quandt C.A."/>
            <person name="Barry K."/>
            <person name="Liu P."/>
            <person name="Grigoriev I."/>
            <person name="Longcore J.E."/>
            <person name="James T.Y."/>
        </authorList>
    </citation>
    <scope>NUCLEOTIDE SEQUENCE</scope>
    <source>
        <strain evidence="2">JEL0513</strain>
    </source>
</reference>
<sequence>MKALTFIDKLTLNFAPLARRSRSIRYINVLVKKKKKNVPVPDIRRPTPRNESEADFKRKSIRQDQAAVDRSCLS</sequence>
<organism evidence="2 3">
    <name type="scientific">Physocladia obscura</name>
    <dbReference type="NCBI Taxonomy" id="109957"/>
    <lineage>
        <taxon>Eukaryota</taxon>
        <taxon>Fungi</taxon>
        <taxon>Fungi incertae sedis</taxon>
        <taxon>Chytridiomycota</taxon>
        <taxon>Chytridiomycota incertae sedis</taxon>
        <taxon>Chytridiomycetes</taxon>
        <taxon>Chytridiales</taxon>
        <taxon>Chytriomycetaceae</taxon>
        <taxon>Physocladia</taxon>
    </lineage>
</organism>
<feature type="region of interest" description="Disordered" evidence="1">
    <location>
        <begin position="37"/>
        <end position="74"/>
    </location>
</feature>
<dbReference type="EMBL" id="JADGJH010002630">
    <property type="protein sequence ID" value="KAJ3096103.1"/>
    <property type="molecule type" value="Genomic_DNA"/>
</dbReference>
<evidence type="ECO:0000313" key="2">
    <source>
        <dbReference type="EMBL" id="KAJ3096103.1"/>
    </source>
</evidence>